<feature type="region of interest" description="Disordered" evidence="1">
    <location>
        <begin position="295"/>
        <end position="324"/>
    </location>
</feature>
<dbReference type="AlphaFoldDB" id="A0A4E0R3I1"/>
<feature type="compositionally biased region" description="Polar residues" evidence="1">
    <location>
        <begin position="1"/>
        <end position="13"/>
    </location>
</feature>
<evidence type="ECO:0000313" key="3">
    <source>
        <dbReference type="Proteomes" id="UP000230066"/>
    </source>
</evidence>
<feature type="region of interest" description="Disordered" evidence="1">
    <location>
        <begin position="614"/>
        <end position="651"/>
    </location>
</feature>
<feature type="compositionally biased region" description="Basic and acidic residues" evidence="1">
    <location>
        <begin position="705"/>
        <end position="723"/>
    </location>
</feature>
<dbReference type="Proteomes" id="UP000230066">
    <property type="component" value="Unassembled WGS sequence"/>
</dbReference>
<sequence>MMLTSADTVSESISMFPKPGRTSPSRSTLHNSPTKSSGSNNLTWTSTQGGRSPAITQASSTMNPSPCRGHRGAHDATCNPSSTGKDSTPYHSHRSTVLTHHYSHHHGSTHHYHHRDNLGHTGNELTGHNAHGSPVNPTHHHAYNTNYHSYTNYHHGGHNSPFRTANPAHQLRDFLLVQWQQFESTLGTSNNLRSIPVRNVSHNGSSNSPGTPSSPTTSTTPSCTPTPTNPSGAVGDRSTPTGSILSQSPGSPVASDHGGSLPRRLPNATLESATCVFAENVQVLTGSGYRNKAHGNTRGGFGGPLSKHGSSDVTTWPRGQATARKNSSPIVFANRGSSNLSGSRPALPQGLVSLSFSSNAAPPSVVTTVRKSGSCSPVITTTSASPHLPNQTTVLGSNTNNNNNHNNNNIGESVENTGTIISGPAKELHTDLQSRSDSPVVSVHFKPQAVESTARARPQTADLGARRSRGNKQLDTRGPHKPTPVPMRSAAHVFSLVDSDSSQIGSSCKNEVAHTPVPAKPTLNTESLGQSFKTTQAHDCPTPLGVTPNVPPNPSVILRGSVSKPTQPTAVSVGYSGTVLDDCTLVRNVIGVTNGDEKQLSCVDKTVAVAMSVNVTSGPPSPPRSSNRADTPTANGEHYWTPDPPASPCTGSALASCPPALVSNFIPSTTVTLQADFSEQSTSKTDSVPLISATNTRDSSSGPRIVDEVHSSRTRLESLNDVD</sequence>
<feature type="compositionally biased region" description="Low complexity" evidence="1">
    <location>
        <begin position="143"/>
        <end position="154"/>
    </location>
</feature>
<keyword evidence="3" id="KW-1185">Reference proteome</keyword>
<feature type="region of interest" description="Disordered" evidence="1">
    <location>
        <begin position="504"/>
        <end position="525"/>
    </location>
</feature>
<feature type="region of interest" description="Disordered" evidence="1">
    <location>
        <begin position="677"/>
        <end position="723"/>
    </location>
</feature>
<feature type="compositionally biased region" description="Polar residues" evidence="1">
    <location>
        <begin position="238"/>
        <end position="250"/>
    </location>
</feature>
<feature type="compositionally biased region" description="Polar residues" evidence="1">
    <location>
        <begin position="677"/>
        <end position="702"/>
    </location>
</feature>
<gene>
    <name evidence="2" type="ORF">D915_007360</name>
</gene>
<feature type="compositionally biased region" description="Polar residues" evidence="1">
    <location>
        <begin position="78"/>
        <end position="98"/>
    </location>
</feature>
<feature type="region of interest" description="Disordered" evidence="1">
    <location>
        <begin position="447"/>
        <end position="487"/>
    </location>
</feature>
<feature type="compositionally biased region" description="Basic residues" evidence="1">
    <location>
        <begin position="101"/>
        <end position="114"/>
    </location>
</feature>
<reference evidence="2" key="1">
    <citation type="submission" date="2019-03" db="EMBL/GenBank/DDBJ databases">
        <title>Improved annotation for the trematode Fasciola hepatica.</title>
        <authorList>
            <person name="Choi Y.-J."/>
            <person name="Martin J."/>
            <person name="Mitreva M."/>
        </authorList>
    </citation>
    <scope>NUCLEOTIDE SEQUENCE [LARGE SCALE GENOMIC DNA]</scope>
</reference>
<protein>
    <submittedName>
        <fullName evidence="2">Uncharacterized protein</fullName>
    </submittedName>
</protein>
<proteinExistence type="predicted"/>
<dbReference type="EMBL" id="JXXN02003290">
    <property type="protein sequence ID" value="THD21745.1"/>
    <property type="molecule type" value="Genomic_DNA"/>
</dbReference>
<feature type="region of interest" description="Disordered" evidence="1">
    <location>
        <begin position="193"/>
        <end position="265"/>
    </location>
</feature>
<organism evidence="2 3">
    <name type="scientific">Fasciola hepatica</name>
    <name type="common">Liver fluke</name>
    <dbReference type="NCBI Taxonomy" id="6192"/>
    <lineage>
        <taxon>Eukaryota</taxon>
        <taxon>Metazoa</taxon>
        <taxon>Spiralia</taxon>
        <taxon>Lophotrochozoa</taxon>
        <taxon>Platyhelminthes</taxon>
        <taxon>Trematoda</taxon>
        <taxon>Digenea</taxon>
        <taxon>Plagiorchiida</taxon>
        <taxon>Echinostomata</taxon>
        <taxon>Echinostomatoidea</taxon>
        <taxon>Fasciolidae</taxon>
        <taxon>Fasciola</taxon>
    </lineage>
</organism>
<evidence type="ECO:0000256" key="1">
    <source>
        <dbReference type="SAM" id="MobiDB-lite"/>
    </source>
</evidence>
<feature type="compositionally biased region" description="Polar residues" evidence="1">
    <location>
        <begin position="22"/>
        <end position="64"/>
    </location>
</feature>
<feature type="region of interest" description="Disordered" evidence="1">
    <location>
        <begin position="1"/>
        <end position="165"/>
    </location>
</feature>
<accession>A0A4E0R3I1</accession>
<feature type="compositionally biased region" description="Low complexity" evidence="1">
    <location>
        <begin position="203"/>
        <end position="232"/>
    </location>
</feature>
<name>A0A4E0R3I1_FASHE</name>
<comment type="caution">
    <text evidence="2">The sequence shown here is derived from an EMBL/GenBank/DDBJ whole genome shotgun (WGS) entry which is preliminary data.</text>
</comment>
<evidence type="ECO:0000313" key="2">
    <source>
        <dbReference type="EMBL" id="THD21745.1"/>
    </source>
</evidence>